<evidence type="ECO:0000313" key="3">
    <source>
        <dbReference type="Proteomes" id="UP000181942"/>
    </source>
</evidence>
<dbReference type="Proteomes" id="UP000181942">
    <property type="component" value="Unassembled WGS sequence"/>
</dbReference>
<accession>A0A1I2HG06</accession>
<evidence type="ECO:0000259" key="1">
    <source>
        <dbReference type="Pfam" id="PF00296"/>
    </source>
</evidence>
<dbReference type="AlphaFoldDB" id="A0A1I2HG06"/>
<keyword evidence="2" id="KW-0560">Oxidoreductase</keyword>
<dbReference type="EMBL" id="FONR01000005">
    <property type="protein sequence ID" value="SFF29175.1"/>
    <property type="molecule type" value="Genomic_DNA"/>
</dbReference>
<sequence>MRDLELSCGLPPGPDFADLAVLAEELGYCRVWIYDSAPLWEDPFVHLALAARRTTRIGLSTAVLIPGQRSVMTMASGIATVARVSGGRFRACFGTGFTARLAVGRRPMTLDALADYMTALRRLLAGETAIADDKPVRMLHASGLTASRPIQVPLWISVFGPRGTALAEKVADGVIGPPHPVLPTATIISGTVLDPGEDRDSDRVREAIGAWRVVDWHNAYAKGGAEAVDALPGGRAWRAALEELAAEDERHLLTFEGHVTHLPDRDRRLLDHLDLKTMVGDAARVGRSLARLADLGFHEVVYTPSGPDVARELRAFAAAHRQRSAADR</sequence>
<dbReference type="OrthoDB" id="7816697at2"/>
<dbReference type="PANTHER" id="PTHR43244:SF2">
    <property type="entry name" value="CONSERVED HYPOTHETICAL ALANINE AND PROLINE-RICH PROTEIN"/>
    <property type="match status" value="1"/>
</dbReference>
<evidence type="ECO:0000313" key="2">
    <source>
        <dbReference type="EMBL" id="SFF29175.1"/>
    </source>
</evidence>
<proteinExistence type="predicted"/>
<dbReference type="InterPro" id="IPR050564">
    <property type="entry name" value="F420-G6PD/mer"/>
</dbReference>
<protein>
    <submittedName>
        <fullName evidence="2">Flavin-dependent oxidoreductase, luciferase family (Includes alkanesulfonate monooxygenase SsuD and methylene tetrahydromethanopterin reductase)</fullName>
    </submittedName>
</protein>
<dbReference type="PANTHER" id="PTHR43244">
    <property type="match status" value="1"/>
</dbReference>
<reference evidence="2 3" key="1">
    <citation type="submission" date="2016-10" db="EMBL/GenBank/DDBJ databases">
        <authorList>
            <person name="de Groot N.N."/>
        </authorList>
    </citation>
    <scope>NUCLEOTIDE SEQUENCE [LARGE SCALE GENOMIC DNA]</scope>
    <source>
        <strain evidence="2 3">OK461</strain>
    </source>
</reference>
<keyword evidence="2" id="KW-0503">Monooxygenase</keyword>
<dbReference type="Pfam" id="PF00296">
    <property type="entry name" value="Bac_luciferase"/>
    <property type="match status" value="1"/>
</dbReference>
<feature type="domain" description="Luciferase-like" evidence="1">
    <location>
        <begin position="15"/>
        <end position="178"/>
    </location>
</feature>
<name>A0A1I2HG06_9ACTN</name>
<organism evidence="2 3">
    <name type="scientific">Streptomyces mirabilis</name>
    <dbReference type="NCBI Taxonomy" id="68239"/>
    <lineage>
        <taxon>Bacteria</taxon>
        <taxon>Bacillati</taxon>
        <taxon>Actinomycetota</taxon>
        <taxon>Actinomycetes</taxon>
        <taxon>Kitasatosporales</taxon>
        <taxon>Streptomycetaceae</taxon>
        <taxon>Streptomyces</taxon>
    </lineage>
</organism>
<dbReference type="InterPro" id="IPR036661">
    <property type="entry name" value="Luciferase-like_sf"/>
</dbReference>
<dbReference type="GO" id="GO:0016705">
    <property type="term" value="F:oxidoreductase activity, acting on paired donors, with incorporation or reduction of molecular oxygen"/>
    <property type="evidence" value="ECO:0007669"/>
    <property type="project" value="InterPro"/>
</dbReference>
<dbReference type="SUPFAM" id="SSF51679">
    <property type="entry name" value="Bacterial luciferase-like"/>
    <property type="match status" value="1"/>
</dbReference>
<dbReference type="InterPro" id="IPR011251">
    <property type="entry name" value="Luciferase-like_dom"/>
</dbReference>
<dbReference type="GO" id="GO:0004497">
    <property type="term" value="F:monooxygenase activity"/>
    <property type="evidence" value="ECO:0007669"/>
    <property type="project" value="UniProtKB-KW"/>
</dbReference>
<gene>
    <name evidence="2" type="ORF">SAMN02787118_105168</name>
</gene>
<dbReference type="RefSeq" id="WP_079174034.1">
    <property type="nucleotide sequence ID" value="NZ_FONR01000005.1"/>
</dbReference>
<dbReference type="Gene3D" id="3.20.20.30">
    <property type="entry name" value="Luciferase-like domain"/>
    <property type="match status" value="1"/>
</dbReference>